<sequence>MFFDSQSTLKQKEYQNFLEIVWCLSNLFSDSNIPYLHYRIAENVFCRAFEAENLSRSDVSVDAKKDILWIGLKTFLAGNHKTFQKVAEFNSDKSLYEWLSPEKLIRKVSELRNKRIEFTENAHALEKSIYHCVIREANKFLIYEEAMHQVNLEKIKNIKSNRGSITFDDWLNEYSFLMSKSTLTKRFLTKPTIFDFSVEILENPLEELHKIYSRNNLVFETKSKIQETIFLPLYGRDRFVFEKSWLNQWNAEWRKRDPNEVYIPVPAEIHKNFTGFFPDRETSFNLRLPNWKIMSSKICQDGDKALMSQSNKELWKWILRDVLQLKEGELLTYEKLQILGIDSVRIDKIDDTNFEINFSWVGSYENFKSNFLK</sequence>
<organism evidence="2">
    <name type="scientific">uncultured bacterium</name>
    <name type="common">gcode 4</name>
    <dbReference type="NCBI Taxonomy" id="1234023"/>
    <lineage>
        <taxon>Bacteria</taxon>
        <taxon>environmental samples</taxon>
    </lineage>
</organism>
<dbReference type="InterPro" id="IPR048923">
    <property type="entry name" value="RE_NgoFVII_C"/>
</dbReference>
<protein>
    <recommendedName>
        <fullName evidence="1">Restriction endonuclease type II NgoFVII C-terminal B3-like DNA-binding domain-containing protein</fullName>
    </recommendedName>
</protein>
<dbReference type="AlphaFoldDB" id="K2FUB8"/>
<name>K2FUB8_9BACT</name>
<evidence type="ECO:0000259" key="1">
    <source>
        <dbReference type="Pfam" id="PF20731"/>
    </source>
</evidence>
<dbReference type="Pfam" id="PF20731">
    <property type="entry name" value="RE_NgoFVII_C"/>
    <property type="match status" value="1"/>
</dbReference>
<feature type="domain" description="Restriction endonuclease type II NgoFVII C-terminal B3-like DNA-binding" evidence="1">
    <location>
        <begin position="229"/>
        <end position="350"/>
    </location>
</feature>
<proteinExistence type="predicted"/>
<evidence type="ECO:0000313" key="2">
    <source>
        <dbReference type="EMBL" id="EKE26518.1"/>
    </source>
</evidence>
<gene>
    <name evidence="2" type="ORF">ACD_4C00255G0002</name>
</gene>
<accession>K2FUB8</accession>
<dbReference type="EMBL" id="AMFJ01000771">
    <property type="protein sequence ID" value="EKE26518.1"/>
    <property type="molecule type" value="Genomic_DNA"/>
</dbReference>
<reference evidence="2" key="1">
    <citation type="journal article" date="2012" name="Science">
        <title>Fermentation, hydrogen, and sulfur metabolism in multiple uncultivated bacterial phyla.</title>
        <authorList>
            <person name="Wrighton K.C."/>
            <person name="Thomas B.C."/>
            <person name="Sharon I."/>
            <person name="Miller C.S."/>
            <person name="Castelle C.J."/>
            <person name="VerBerkmoes N.C."/>
            <person name="Wilkins M.J."/>
            <person name="Hettich R.L."/>
            <person name="Lipton M.S."/>
            <person name="Williams K.H."/>
            <person name="Long P.E."/>
            <person name="Banfield J.F."/>
        </authorList>
    </citation>
    <scope>NUCLEOTIDE SEQUENCE [LARGE SCALE GENOMIC DNA]</scope>
</reference>
<comment type="caution">
    <text evidence="2">The sequence shown here is derived from an EMBL/GenBank/DDBJ whole genome shotgun (WGS) entry which is preliminary data.</text>
</comment>